<keyword evidence="6" id="KW-0456">Lyase</keyword>
<dbReference type="SUPFAM" id="SSF55073">
    <property type="entry name" value="Nucleotide cyclase"/>
    <property type="match status" value="1"/>
</dbReference>
<feature type="domain" description="PAS" evidence="8">
    <location>
        <begin position="1239"/>
        <end position="1285"/>
    </location>
</feature>
<feature type="transmembrane region" description="Helical" evidence="7">
    <location>
        <begin position="142"/>
        <end position="166"/>
    </location>
</feature>
<evidence type="ECO:0000259" key="9">
    <source>
        <dbReference type="PROSITE" id="PS50125"/>
    </source>
</evidence>
<dbReference type="InterPro" id="IPR001054">
    <property type="entry name" value="A/G_cyclase"/>
</dbReference>
<evidence type="ECO:0000256" key="7">
    <source>
        <dbReference type="SAM" id="Phobius"/>
    </source>
</evidence>
<accession>A0ABR2K7M3</accession>
<dbReference type="InterPro" id="IPR050401">
    <property type="entry name" value="Cyclic_nucleotide_synthase"/>
</dbReference>
<feature type="transmembrane region" description="Helical" evidence="7">
    <location>
        <begin position="283"/>
        <end position="304"/>
    </location>
</feature>
<feature type="domain" description="Guanylate cyclase" evidence="9">
    <location>
        <begin position="1392"/>
        <end position="1524"/>
    </location>
</feature>
<evidence type="ECO:0000256" key="5">
    <source>
        <dbReference type="ARBA" id="ARBA00023136"/>
    </source>
</evidence>
<dbReference type="SMART" id="SM00091">
    <property type="entry name" value="PAS"/>
    <property type="match status" value="1"/>
</dbReference>
<dbReference type="InterPro" id="IPR029787">
    <property type="entry name" value="Nucleotide_cyclase"/>
</dbReference>
<name>A0ABR2K7M3_9EUKA</name>
<protein>
    <recommendedName>
        <fullName evidence="12">Adenylate and Guanylate cyclase catalytic domain containing protein</fullName>
    </recommendedName>
</protein>
<feature type="transmembrane region" description="Helical" evidence="7">
    <location>
        <begin position="310"/>
        <end position="331"/>
    </location>
</feature>
<keyword evidence="2 7" id="KW-0812">Transmembrane</keyword>
<evidence type="ECO:0000259" key="8">
    <source>
        <dbReference type="PROSITE" id="PS50112"/>
    </source>
</evidence>
<dbReference type="EMBL" id="JAPFFF010000006">
    <property type="protein sequence ID" value="KAK8886917.1"/>
    <property type="molecule type" value="Genomic_DNA"/>
</dbReference>
<dbReference type="Gene3D" id="3.30.450.20">
    <property type="entry name" value="PAS domain"/>
    <property type="match status" value="1"/>
</dbReference>
<feature type="transmembrane region" description="Helical" evidence="7">
    <location>
        <begin position="843"/>
        <end position="865"/>
    </location>
</feature>
<dbReference type="Pfam" id="PF13426">
    <property type="entry name" value="PAS_9"/>
    <property type="match status" value="1"/>
</dbReference>
<dbReference type="SMART" id="SM00044">
    <property type="entry name" value="CYCc"/>
    <property type="match status" value="1"/>
</dbReference>
<dbReference type="Gene3D" id="3.30.70.1230">
    <property type="entry name" value="Nucleotide cyclase"/>
    <property type="match status" value="1"/>
</dbReference>
<dbReference type="Proteomes" id="UP001470230">
    <property type="component" value="Unassembled WGS sequence"/>
</dbReference>
<evidence type="ECO:0000256" key="2">
    <source>
        <dbReference type="ARBA" id="ARBA00022692"/>
    </source>
</evidence>
<evidence type="ECO:0000256" key="4">
    <source>
        <dbReference type="ARBA" id="ARBA00022989"/>
    </source>
</evidence>
<feature type="transmembrane region" description="Helical" evidence="7">
    <location>
        <begin position="111"/>
        <end position="130"/>
    </location>
</feature>
<evidence type="ECO:0000256" key="1">
    <source>
        <dbReference type="ARBA" id="ARBA00004370"/>
    </source>
</evidence>
<feature type="transmembrane region" description="Helical" evidence="7">
    <location>
        <begin position="227"/>
        <end position="246"/>
    </location>
</feature>
<dbReference type="PANTHER" id="PTHR11920">
    <property type="entry name" value="GUANYLYL CYCLASE"/>
    <property type="match status" value="1"/>
</dbReference>
<keyword evidence="5 7" id="KW-0472">Membrane</keyword>
<dbReference type="Pfam" id="PF00211">
    <property type="entry name" value="Guanylate_cyc"/>
    <property type="match status" value="1"/>
</dbReference>
<keyword evidence="4 7" id="KW-1133">Transmembrane helix</keyword>
<dbReference type="NCBIfam" id="TIGR00229">
    <property type="entry name" value="sensory_box"/>
    <property type="match status" value="1"/>
</dbReference>
<proteinExistence type="predicted"/>
<evidence type="ECO:0000256" key="6">
    <source>
        <dbReference type="ARBA" id="ARBA00023239"/>
    </source>
</evidence>
<dbReference type="InterPro" id="IPR035965">
    <property type="entry name" value="PAS-like_dom_sf"/>
</dbReference>
<dbReference type="InterPro" id="IPR000014">
    <property type="entry name" value="PAS"/>
</dbReference>
<reference evidence="10 11" key="1">
    <citation type="submission" date="2024-04" db="EMBL/GenBank/DDBJ databases">
        <title>Tritrichomonas musculus Genome.</title>
        <authorList>
            <person name="Alves-Ferreira E."/>
            <person name="Grigg M."/>
            <person name="Lorenzi H."/>
            <person name="Galac M."/>
        </authorList>
    </citation>
    <scope>NUCLEOTIDE SEQUENCE [LARGE SCALE GENOMIC DNA]</scope>
    <source>
        <strain evidence="10 11">EAF2021</strain>
    </source>
</reference>
<feature type="transmembrane region" description="Helical" evidence="7">
    <location>
        <begin position="252"/>
        <end position="271"/>
    </location>
</feature>
<dbReference type="PROSITE" id="PS50112">
    <property type="entry name" value="PAS"/>
    <property type="match status" value="1"/>
</dbReference>
<comment type="subcellular location">
    <subcellularLocation>
        <location evidence="1">Membrane</location>
    </subcellularLocation>
</comment>
<feature type="transmembrane region" description="Helical" evidence="7">
    <location>
        <begin position="983"/>
        <end position="1003"/>
    </location>
</feature>
<dbReference type="SUPFAM" id="SSF55785">
    <property type="entry name" value="PYP-like sensor domain (PAS domain)"/>
    <property type="match status" value="1"/>
</dbReference>
<dbReference type="CDD" id="cd07302">
    <property type="entry name" value="CHD"/>
    <property type="match status" value="1"/>
</dbReference>
<dbReference type="PANTHER" id="PTHR11920:SF335">
    <property type="entry name" value="GUANYLATE CYCLASE"/>
    <property type="match status" value="1"/>
</dbReference>
<evidence type="ECO:0000256" key="3">
    <source>
        <dbReference type="ARBA" id="ARBA00022741"/>
    </source>
</evidence>
<gene>
    <name evidence="10" type="ORF">M9Y10_037950</name>
</gene>
<keyword evidence="3" id="KW-0547">Nucleotide-binding</keyword>
<organism evidence="10 11">
    <name type="scientific">Tritrichomonas musculus</name>
    <dbReference type="NCBI Taxonomy" id="1915356"/>
    <lineage>
        <taxon>Eukaryota</taxon>
        <taxon>Metamonada</taxon>
        <taxon>Parabasalia</taxon>
        <taxon>Tritrichomonadida</taxon>
        <taxon>Tritrichomonadidae</taxon>
        <taxon>Tritrichomonas</taxon>
    </lineage>
</organism>
<dbReference type="PROSITE" id="PS50125">
    <property type="entry name" value="GUANYLATE_CYCLASE_2"/>
    <property type="match status" value="1"/>
</dbReference>
<sequence>MISDSGSNSQLQLTNKDENKYGGMIKRSFIKVIRDNLFSLFSYLDSVVPNFYQMHEFISIWRIIQFIGPCFCAANGSLWKYDSTERKAISIISIFYHLIPVEYRVDASIPFEFIYCGINIIFFLSILLSAKHYKKTAKLPNYLPSILSVYIHTFGYLIHPIALNLIGEDIGRLIDGYSSNNNTLNIVSIVLSIFCFLIWFVFFDQISVGSFLFRPNSLLSVLSTPQIILFSTTCIVTLLIAIASQLSKYPSVILTMLCAICYLGGILSVYTTGTYISPKHQRLLFSATIISSIVTLIMSIYIFIGKTVSFVEILIFIVAFVAIYIISIYILKLRLRNQMKMLDDYQNKLITIDDIKTPDQVVTLGIVGMQNAHPSCLNWTIFREGSIRWPLSVKIWITFGKFVAIYPSESALLSQIIYRMEENKLRGSLAKQAITQAKTIYTQRESSLTTYLKLKLSRGSKNVQITKRKFRHVWDLAIQGAIAEMESSIRSAYQSAGKSSSYFNFLLSQYPNSKYVARNYLRFIKEIECDPKKTAEWIEKVSLLQRGIPISPDHANLLGVHAFPNLPDTISDSYAQTNLAESESFISETDNATEESIANQNEMNDQISIIRDHIDSLRIPSTFCIKTWNIFFYVVLLVLPSVIMMALLPKYSNSLSQSLHYMYHLSYLRSLAVQTPIFANRFLNEEIGFYPPPLMNMKPEAYGFQNRTDLMLRFLLKEMSEQVEKVSQYRSYQSNNKYVKLAHEIVFSGIIPYRFYANQKYSTNAASTLQGALTDVAMSSSKLLDIVHSLNCANDPDECWDLHNQTAYLNPYMNYGLISDNISQALNHMRNYLQENVDEISNLSMFIGLFICIVYALIIIGILVYQLMLLQKSKKSIYECLISLPKNVVSSVSESLRVLSKNDNTDTEKLEENDSEMNKQDENIMKIFSTSSDASSMKSLDKTVLIAASIFLFICAIVNTFTLSLTFPEIAEKLNNNAPHLDYILGSSGFGFSVIGAVDNLLLTSNCHGLTGSLPYNCEDQNSDVITRYLRSYFVNYTREKLSNFINYYSAARYGGEDNKVPPYPLFERAMEEADSITEGCEDYNISHGPPKYFSCYKSDIQLNLFKPLVTLIITPIGDGIVNRYDTNSEELSQLWNLITMGLCSKVLFPMFAKIVPQMEESLNKIIPPIQAVVVIVLILAFIDVLIIVIQIYSSEKKLKFALSFLTQCPPSAVLQSQKIMDILRGYFSNKSRDVSAHNSVFFDDIVQSIPDSVIVCKSNFIVLNINKSTERIYGVTKEDLVDKNAQDFFNNSEIFKSNMSELFEKANSNIRIEYKKKNEDNKYFLDIQLNQIGENYVILTRDVTQTVLYNTLIAEERVVSDRLLSSILPPNLVKRVQDGEKNISFGVQSATILFLDIVSFTPWCASCTAAMVMKTLNALFRKFDACIATHGTMTKIKCIGDCYMCAGGIFSEINQSAVHAKETVEFGLEAISSVEENNKEMNLSLNIRVGVNTGGPIVAGVLGTEKPTFEILGSAINMAQQMEQHGVPMKVHISRPTYELIYGGNFVIKERGQIEIKRGTVLTYLVESKK</sequence>
<keyword evidence="11" id="KW-1185">Reference proteome</keyword>
<comment type="caution">
    <text evidence="10">The sequence shown here is derived from an EMBL/GenBank/DDBJ whole genome shotgun (WGS) entry which is preliminary data.</text>
</comment>
<feature type="transmembrane region" description="Helical" evidence="7">
    <location>
        <begin position="1173"/>
        <end position="1193"/>
    </location>
</feature>
<evidence type="ECO:0000313" key="11">
    <source>
        <dbReference type="Proteomes" id="UP001470230"/>
    </source>
</evidence>
<feature type="transmembrane region" description="Helical" evidence="7">
    <location>
        <begin position="186"/>
        <end position="206"/>
    </location>
</feature>
<feature type="transmembrane region" description="Helical" evidence="7">
    <location>
        <begin position="944"/>
        <end position="963"/>
    </location>
</feature>
<evidence type="ECO:0008006" key="12">
    <source>
        <dbReference type="Google" id="ProtNLM"/>
    </source>
</evidence>
<feature type="transmembrane region" description="Helical" evidence="7">
    <location>
        <begin position="628"/>
        <end position="648"/>
    </location>
</feature>
<evidence type="ECO:0000313" key="10">
    <source>
        <dbReference type="EMBL" id="KAK8886917.1"/>
    </source>
</evidence>